<feature type="transmembrane region" description="Helical" evidence="2">
    <location>
        <begin position="168"/>
        <end position="187"/>
    </location>
</feature>
<organism evidence="3">
    <name type="scientific">Triticum aestivum</name>
    <name type="common">Wheat</name>
    <dbReference type="NCBI Taxonomy" id="4565"/>
    <lineage>
        <taxon>Eukaryota</taxon>
        <taxon>Viridiplantae</taxon>
        <taxon>Streptophyta</taxon>
        <taxon>Embryophyta</taxon>
        <taxon>Tracheophyta</taxon>
        <taxon>Spermatophyta</taxon>
        <taxon>Magnoliopsida</taxon>
        <taxon>Liliopsida</taxon>
        <taxon>Poales</taxon>
        <taxon>Poaceae</taxon>
        <taxon>BOP clade</taxon>
        <taxon>Pooideae</taxon>
        <taxon>Triticodae</taxon>
        <taxon>Triticeae</taxon>
        <taxon>Triticinae</taxon>
        <taxon>Triticum</taxon>
    </lineage>
</organism>
<accession>A0A3B6PT53</accession>
<dbReference type="AlphaFoldDB" id="A0A3B6PT53"/>
<dbReference type="Proteomes" id="UP000019116">
    <property type="component" value="Chromosome 6B"/>
</dbReference>
<protein>
    <submittedName>
        <fullName evidence="3">Uncharacterized protein</fullName>
    </submittedName>
</protein>
<dbReference type="Gramene" id="TraesCS6B03G1264200.1">
    <property type="protein sequence ID" value="TraesCS6B03G1264200.1.CDS1"/>
    <property type="gene ID" value="TraesCS6B03G1264200"/>
</dbReference>
<dbReference type="Gramene" id="TraesSYM6B03G03578970.1">
    <property type="protein sequence ID" value="TraesSYM6B03G03578970.1.CDS1"/>
    <property type="gene ID" value="TraesSYM6B03G03578970"/>
</dbReference>
<feature type="transmembrane region" description="Helical" evidence="2">
    <location>
        <begin position="69"/>
        <end position="87"/>
    </location>
</feature>
<dbReference type="Gramene" id="TraesWEE_scaffold_085990_01G000200.1">
    <property type="protein sequence ID" value="TraesWEE_scaffold_085990_01G000200.1"/>
    <property type="gene ID" value="TraesWEE_scaffold_085990_01G000200"/>
</dbReference>
<feature type="region of interest" description="Disordered" evidence="1">
    <location>
        <begin position="13"/>
        <end position="51"/>
    </location>
</feature>
<reference evidence="3" key="2">
    <citation type="submission" date="2018-10" db="UniProtKB">
        <authorList>
            <consortium name="EnsemblPlants"/>
        </authorList>
    </citation>
    <scope>IDENTIFICATION</scope>
</reference>
<dbReference type="OMA" id="SACCAYA"/>
<reference evidence="3" key="1">
    <citation type="submission" date="2018-08" db="EMBL/GenBank/DDBJ databases">
        <authorList>
            <person name="Rossello M."/>
        </authorList>
    </citation>
    <scope>NUCLEOTIDE SEQUENCE [LARGE SCALE GENOMIC DNA]</scope>
    <source>
        <strain evidence="3">cv. Chinese Spring</strain>
    </source>
</reference>
<keyword evidence="4" id="KW-1185">Reference proteome</keyword>
<dbReference type="Gramene" id="TraesCAD_scaffold_085134_01G000200.1">
    <property type="protein sequence ID" value="TraesCAD_scaffold_085134_01G000200.1"/>
    <property type="gene ID" value="TraesCAD_scaffold_085134_01G000200"/>
</dbReference>
<feature type="transmembrane region" description="Helical" evidence="2">
    <location>
        <begin position="193"/>
        <end position="213"/>
    </location>
</feature>
<dbReference type="Gramene" id="TraesARI6B03G03597300.1">
    <property type="protein sequence ID" value="TraesARI6B03G03597300.1.CDS1"/>
    <property type="gene ID" value="TraesARI6B03G03597300"/>
</dbReference>
<dbReference type="Gramene" id="TraesCS6B02G456200.1">
    <property type="protein sequence ID" value="TraesCS6B02G456200.1.cds1"/>
    <property type="gene ID" value="TraesCS6B02G456200"/>
</dbReference>
<keyword evidence="2" id="KW-0812">Transmembrane</keyword>
<dbReference type="EnsemblPlants" id="TraesCS6B02G456200.1">
    <property type="protein sequence ID" value="TraesCS6B02G456200.1.cds1"/>
    <property type="gene ID" value="TraesCS6B02G456200"/>
</dbReference>
<name>A0A3B6PT53_WHEAT</name>
<sequence>MDFEPHEILEVVPRAGDDPNGHANPQAAAAGAGAGAGAGHPAAGQEDPVAVAAAQRAKEDAEYLDKMRGWLMTVATLFVGFAFQAAMHPPPWIPQDYLRLLIAAHGGAASDAKTKLANDEGLLAARDGGLTVPCFMALNMLTFATGLVLLVTLLVMKRGPSGSDMNRITFLVKGLAATVACTFAAGVSADPVAALLVLVFLTLYAILAFVRVMGWIRGVMYQRVWQLLQRRIGS</sequence>
<feature type="transmembrane region" description="Helical" evidence="2">
    <location>
        <begin position="130"/>
        <end position="156"/>
    </location>
</feature>
<dbReference type="Gramene" id="TraesLAC6B03G03589900.1">
    <property type="protein sequence ID" value="TraesLAC6B03G03589900.1.CDS1"/>
    <property type="gene ID" value="TraesLAC6B03G03589900"/>
</dbReference>
<feature type="compositionally biased region" description="Low complexity" evidence="1">
    <location>
        <begin position="21"/>
        <end position="31"/>
    </location>
</feature>
<keyword evidence="2" id="KW-1133">Transmembrane helix</keyword>
<evidence type="ECO:0000256" key="1">
    <source>
        <dbReference type="SAM" id="MobiDB-lite"/>
    </source>
</evidence>
<dbReference type="OrthoDB" id="696612at2759"/>
<dbReference type="Gramene" id="TraesRN6B0101230500.1">
    <property type="protein sequence ID" value="TraesRN6B0101230500.1"/>
    <property type="gene ID" value="TraesRN6B0101230500"/>
</dbReference>
<dbReference type="Gramene" id="TraesROB_scaffold_057542_01G000100.1">
    <property type="protein sequence ID" value="TraesROB_scaffold_057542_01G000100.1"/>
    <property type="gene ID" value="TraesROB_scaffold_057542_01G000100"/>
</dbReference>
<evidence type="ECO:0000313" key="4">
    <source>
        <dbReference type="Proteomes" id="UP000019116"/>
    </source>
</evidence>
<dbReference type="Gramene" id="TraesSTA6B03G03625150.1">
    <property type="protein sequence ID" value="TraesSTA6B03G03625150.1.CDS1"/>
    <property type="gene ID" value="TraesSTA6B03G03625150"/>
</dbReference>
<proteinExistence type="predicted"/>
<evidence type="ECO:0000313" key="3">
    <source>
        <dbReference type="EnsemblPlants" id="TraesCS6B02G456200.1.cds1"/>
    </source>
</evidence>
<dbReference type="Gramene" id="TraesLDM6B03G03636090.1">
    <property type="protein sequence ID" value="TraesLDM6B03G03636090.1.CDS1"/>
    <property type="gene ID" value="TraesLDM6B03G03636090"/>
</dbReference>
<keyword evidence="2" id="KW-0472">Membrane</keyword>
<dbReference type="Gramene" id="TraesCLE_scaffold_054741_01G000100.1">
    <property type="protein sequence ID" value="TraesCLE_scaffold_054741_01G000100.1"/>
    <property type="gene ID" value="TraesCLE_scaffold_054741_01G000100"/>
</dbReference>
<evidence type="ECO:0000256" key="2">
    <source>
        <dbReference type="SAM" id="Phobius"/>
    </source>
</evidence>